<organism evidence="1">
    <name type="scientific">Arion vulgaris</name>
    <dbReference type="NCBI Taxonomy" id="1028688"/>
    <lineage>
        <taxon>Eukaryota</taxon>
        <taxon>Metazoa</taxon>
        <taxon>Spiralia</taxon>
        <taxon>Lophotrochozoa</taxon>
        <taxon>Mollusca</taxon>
        <taxon>Gastropoda</taxon>
        <taxon>Heterobranchia</taxon>
        <taxon>Euthyneura</taxon>
        <taxon>Panpulmonata</taxon>
        <taxon>Eupulmonata</taxon>
        <taxon>Stylommatophora</taxon>
        <taxon>Helicina</taxon>
        <taxon>Arionoidea</taxon>
        <taxon>Arionidae</taxon>
        <taxon>Arion</taxon>
    </lineage>
</organism>
<evidence type="ECO:0008006" key="2">
    <source>
        <dbReference type="Google" id="ProtNLM"/>
    </source>
</evidence>
<protein>
    <recommendedName>
        <fullName evidence="2">Cathepsin propeptide inhibitor domain-containing protein</fullName>
    </recommendedName>
</protein>
<dbReference type="AlphaFoldDB" id="A0A0B6ZDK8"/>
<dbReference type="EMBL" id="HACG01019642">
    <property type="protein sequence ID" value="CEK66507.1"/>
    <property type="molecule type" value="Transcribed_RNA"/>
</dbReference>
<gene>
    <name evidence="1" type="primary">ORF59128</name>
</gene>
<reference evidence="1" key="1">
    <citation type="submission" date="2014-12" db="EMBL/GenBank/DDBJ databases">
        <title>Insight into the proteome of Arion vulgaris.</title>
        <authorList>
            <person name="Aradska J."/>
            <person name="Bulat T."/>
            <person name="Smidak R."/>
            <person name="Sarate P."/>
            <person name="Gangsoo J."/>
            <person name="Sialana F."/>
            <person name="Bilban M."/>
            <person name="Lubec G."/>
        </authorList>
    </citation>
    <scope>NUCLEOTIDE SEQUENCE</scope>
    <source>
        <tissue evidence="1">Skin</tissue>
    </source>
</reference>
<accession>A0A0B6ZDK8</accession>
<name>A0A0B6ZDK8_9EUPU</name>
<sequence length="53" mass="6431">RYISKLFRHFINEHTTANDQYKGIQIFNSYATKHDAEKMNKQFIHSQNLQFEV</sequence>
<proteinExistence type="predicted"/>
<evidence type="ECO:0000313" key="1">
    <source>
        <dbReference type="EMBL" id="CEK66507.1"/>
    </source>
</evidence>
<feature type="non-terminal residue" evidence="1">
    <location>
        <position position="1"/>
    </location>
</feature>